<accession>A0A853BK54</accession>
<comment type="caution">
    <text evidence="3">The sequence shown here is derived from an EMBL/GenBank/DDBJ whole genome shotgun (WGS) entry which is preliminary data.</text>
</comment>
<dbReference type="Gene3D" id="3.40.50.620">
    <property type="entry name" value="HUPs"/>
    <property type="match status" value="2"/>
</dbReference>
<proteinExistence type="inferred from homology"/>
<keyword evidence="4" id="KW-1185">Reference proteome</keyword>
<dbReference type="PANTHER" id="PTHR46553">
    <property type="entry name" value="ADENINE NUCLEOTIDE ALPHA HYDROLASES-LIKE SUPERFAMILY PROTEIN"/>
    <property type="match status" value="1"/>
</dbReference>
<feature type="domain" description="UspA" evidence="2">
    <location>
        <begin position="19"/>
        <end position="155"/>
    </location>
</feature>
<dbReference type="EMBL" id="JACCFO010000001">
    <property type="protein sequence ID" value="NYI95094.1"/>
    <property type="molecule type" value="Genomic_DNA"/>
</dbReference>
<gene>
    <name evidence="3" type="ORF">HNR12_001371</name>
</gene>
<dbReference type="InterPro" id="IPR006015">
    <property type="entry name" value="Universal_stress_UspA"/>
</dbReference>
<dbReference type="CDD" id="cd23659">
    <property type="entry name" value="USP_At3g01520-like"/>
    <property type="match status" value="1"/>
</dbReference>
<dbReference type="PANTHER" id="PTHR46553:SF3">
    <property type="entry name" value="ADENINE NUCLEOTIDE ALPHA HYDROLASES-LIKE SUPERFAMILY PROTEIN"/>
    <property type="match status" value="1"/>
</dbReference>
<dbReference type="Pfam" id="PF00582">
    <property type="entry name" value="Usp"/>
    <property type="match status" value="2"/>
</dbReference>
<evidence type="ECO:0000313" key="3">
    <source>
        <dbReference type="EMBL" id="NYI95094.1"/>
    </source>
</evidence>
<dbReference type="InterPro" id="IPR014729">
    <property type="entry name" value="Rossmann-like_a/b/a_fold"/>
</dbReference>
<dbReference type="Proteomes" id="UP000575985">
    <property type="component" value="Unassembled WGS sequence"/>
</dbReference>
<sequence>MTTHHNTPSTENTDRFTGVVVGVDGSAASRAALDWAARAAEDAGLELLVVHALSMPLISVPFSAPMRMTPPPEYAQRASILLSEAADHVARTRPRLDVRSRVSAAEGAPALLKAAKDASLLVVGSRGLGDVGAVFLGSVSTRVSAHASCPVVVVPAPDQEAVHRPRRRVVVGVDGSAAAEAALDRALTETVRLEAELVVVHAWSVPVPIDALALEARSYQADREYFGIRADKYVQGIVEDARSGLASDLTVRVAVREDHAAHALLVEGEGADLIVVGSRGRGGFTGLLLGSVSQTVLHHAKVPVMVVRSLPEGGRG</sequence>
<protein>
    <submittedName>
        <fullName evidence="3">Nucleotide-binding universal stress UspA family protein</fullName>
    </submittedName>
</protein>
<dbReference type="SUPFAM" id="SSF52402">
    <property type="entry name" value="Adenine nucleotide alpha hydrolases-like"/>
    <property type="match status" value="2"/>
</dbReference>
<evidence type="ECO:0000259" key="2">
    <source>
        <dbReference type="Pfam" id="PF00582"/>
    </source>
</evidence>
<feature type="domain" description="UspA" evidence="2">
    <location>
        <begin position="166"/>
        <end position="308"/>
    </location>
</feature>
<evidence type="ECO:0000313" key="4">
    <source>
        <dbReference type="Proteomes" id="UP000575985"/>
    </source>
</evidence>
<dbReference type="AlphaFoldDB" id="A0A853BK54"/>
<dbReference type="RefSeq" id="WP_179766682.1">
    <property type="nucleotide sequence ID" value="NZ_JACCFO010000001.1"/>
</dbReference>
<dbReference type="InterPro" id="IPR006016">
    <property type="entry name" value="UspA"/>
</dbReference>
<reference evidence="3 4" key="1">
    <citation type="submission" date="2020-07" db="EMBL/GenBank/DDBJ databases">
        <title>Sequencing the genomes of 1000 actinobacteria strains.</title>
        <authorList>
            <person name="Klenk H.-P."/>
        </authorList>
    </citation>
    <scope>NUCLEOTIDE SEQUENCE [LARGE SCALE GENOMIC DNA]</scope>
    <source>
        <strain evidence="3 4">DSM 45927</strain>
    </source>
</reference>
<organism evidence="3 4">
    <name type="scientific">Streptomonospora nanhaiensis</name>
    <dbReference type="NCBI Taxonomy" id="1323731"/>
    <lineage>
        <taxon>Bacteria</taxon>
        <taxon>Bacillati</taxon>
        <taxon>Actinomycetota</taxon>
        <taxon>Actinomycetes</taxon>
        <taxon>Streptosporangiales</taxon>
        <taxon>Nocardiopsidaceae</taxon>
        <taxon>Streptomonospora</taxon>
    </lineage>
</organism>
<evidence type="ECO:0000256" key="1">
    <source>
        <dbReference type="ARBA" id="ARBA00008791"/>
    </source>
</evidence>
<comment type="similarity">
    <text evidence="1">Belongs to the universal stress protein A family.</text>
</comment>
<dbReference type="PRINTS" id="PR01438">
    <property type="entry name" value="UNVRSLSTRESS"/>
</dbReference>
<name>A0A853BK54_9ACTN</name>